<dbReference type="RefSeq" id="WP_013324549.1">
    <property type="nucleotide sequence ID" value="NC_014501.1"/>
</dbReference>
<dbReference type="Proteomes" id="UP000008206">
    <property type="component" value="Chromosome"/>
</dbReference>
<evidence type="ECO:0000256" key="1">
    <source>
        <dbReference type="SAM" id="Phobius"/>
    </source>
</evidence>
<sequence>MQKRRTVNHWDLTLPIIKKAQENLLSPQEFYRLCQQVKDLQGIDNLYFLLADLSAKKSLVKTEEICIFFDYLAEKIQQSYPEKFPVKFYLEKILLKFKKGYLSTFQARIKINQRRKLCRERVTQLSVEVVGEGMIGRVAKVRLNEGEDLAFKVFFDSSLVWQHGFWGEIPVALYLQAHQVTKNLPRFKCAAQTWAVWEWIYPETTPDSRPGITYEEFAKQQGLTALNYLNRNNYNPYDIRLDLGGIQKEYLGRRWHDFVNSIRFYHQKIRREGLLFFKNYLTINNIFYFSLRLIFLIFVNPIKAKFRKGFRPEWTFLKASK</sequence>
<dbReference type="KEGG" id="cyj:Cyan7822_4599"/>
<feature type="transmembrane region" description="Helical" evidence="1">
    <location>
        <begin position="286"/>
        <end position="302"/>
    </location>
</feature>
<evidence type="ECO:0000313" key="2">
    <source>
        <dbReference type="EMBL" id="ADN16507.1"/>
    </source>
</evidence>
<organism evidence="2 3">
    <name type="scientific">Gloeothece verrucosa (strain PCC 7822)</name>
    <name type="common">Cyanothece sp. (strain PCC 7822)</name>
    <dbReference type="NCBI Taxonomy" id="497965"/>
    <lineage>
        <taxon>Bacteria</taxon>
        <taxon>Bacillati</taxon>
        <taxon>Cyanobacteriota</taxon>
        <taxon>Cyanophyceae</taxon>
        <taxon>Oscillatoriophycideae</taxon>
        <taxon>Chroococcales</taxon>
        <taxon>Aphanothecaceae</taxon>
        <taxon>Gloeothece</taxon>
        <taxon>Gloeothece verrucosa</taxon>
    </lineage>
</organism>
<dbReference type="OrthoDB" id="460293at2"/>
<keyword evidence="3" id="KW-1185">Reference proteome</keyword>
<keyword evidence="1" id="KW-0812">Transmembrane</keyword>
<accession>E0UDS2</accession>
<dbReference type="InterPro" id="IPR011009">
    <property type="entry name" value="Kinase-like_dom_sf"/>
</dbReference>
<dbReference type="AlphaFoldDB" id="E0UDS2"/>
<dbReference type="eggNOG" id="ENOG50309GM">
    <property type="taxonomic scope" value="Bacteria"/>
</dbReference>
<dbReference type="STRING" id="497965.Cyan7822_4599"/>
<name>E0UDS2_GLOV7</name>
<keyword evidence="1" id="KW-0472">Membrane</keyword>
<evidence type="ECO:0000313" key="3">
    <source>
        <dbReference type="Proteomes" id="UP000008206"/>
    </source>
</evidence>
<reference evidence="3" key="1">
    <citation type="journal article" date="2011" name="MBio">
        <title>Novel metabolic attributes of the genus Cyanothece, comprising a group of unicellular nitrogen-fixing Cyanobacteria.</title>
        <authorList>
            <person name="Bandyopadhyay A."/>
            <person name="Elvitigala T."/>
            <person name="Welsh E."/>
            <person name="Stockel J."/>
            <person name="Liberton M."/>
            <person name="Min H."/>
            <person name="Sherman L.A."/>
            <person name="Pakrasi H.B."/>
        </authorList>
    </citation>
    <scope>NUCLEOTIDE SEQUENCE [LARGE SCALE GENOMIC DNA]</scope>
    <source>
        <strain evidence="3">PCC 7822</strain>
    </source>
</reference>
<protein>
    <submittedName>
        <fullName evidence="2">Uncharacterized protein</fullName>
    </submittedName>
</protein>
<dbReference type="HOGENOM" id="CLU_865248_0_0_3"/>
<dbReference type="EMBL" id="CP002198">
    <property type="protein sequence ID" value="ADN16507.1"/>
    <property type="molecule type" value="Genomic_DNA"/>
</dbReference>
<keyword evidence="1" id="KW-1133">Transmembrane helix</keyword>
<proteinExistence type="predicted"/>
<gene>
    <name evidence="2" type="ordered locus">Cyan7822_4599</name>
</gene>
<dbReference type="SUPFAM" id="SSF56112">
    <property type="entry name" value="Protein kinase-like (PK-like)"/>
    <property type="match status" value="1"/>
</dbReference>